<dbReference type="Proteomes" id="UP000319160">
    <property type="component" value="Unassembled WGS sequence"/>
</dbReference>
<feature type="compositionally biased region" description="Basic and acidic residues" evidence="7">
    <location>
        <begin position="139"/>
        <end position="164"/>
    </location>
</feature>
<dbReference type="PANTHER" id="PTHR11266:SF113">
    <property type="entry name" value="MEMBRANE PROTEIN, MPV17_PMP22 FAMILY, PUTATIVE (AFU_ORTHOLOGUE AFUA_1G13840)-RELATED"/>
    <property type="match status" value="1"/>
</dbReference>
<dbReference type="GO" id="GO:0016020">
    <property type="term" value="C:membrane"/>
    <property type="evidence" value="ECO:0007669"/>
    <property type="project" value="UniProtKB-SubCell"/>
</dbReference>
<comment type="caution">
    <text evidence="8">The sequence shown here is derived from an EMBL/GenBank/DDBJ whole genome shotgun (WGS) entry which is preliminary data.</text>
</comment>
<name>A0A553IDT3_9PEZI</name>
<comment type="subcellular location">
    <subcellularLocation>
        <location evidence="1">Membrane</location>
        <topology evidence="1">Multi-pass membrane protein</topology>
    </subcellularLocation>
</comment>
<dbReference type="OrthoDB" id="430207at2759"/>
<gene>
    <name evidence="8" type="ORF">FHL15_001010</name>
</gene>
<dbReference type="InterPro" id="IPR007248">
    <property type="entry name" value="Mpv17_PMP22"/>
</dbReference>
<feature type="region of interest" description="Disordered" evidence="7">
    <location>
        <begin position="29"/>
        <end position="54"/>
    </location>
</feature>
<evidence type="ECO:0000256" key="1">
    <source>
        <dbReference type="ARBA" id="ARBA00004141"/>
    </source>
</evidence>
<keyword evidence="3" id="KW-0812">Transmembrane</keyword>
<evidence type="ECO:0000313" key="9">
    <source>
        <dbReference type="Proteomes" id="UP000319160"/>
    </source>
</evidence>
<feature type="region of interest" description="Disordered" evidence="7">
    <location>
        <begin position="132"/>
        <end position="164"/>
    </location>
</feature>
<dbReference type="STRING" id="2512241.A0A553IDT3"/>
<evidence type="ECO:0000313" key="8">
    <source>
        <dbReference type="EMBL" id="TRX98365.1"/>
    </source>
</evidence>
<dbReference type="PANTHER" id="PTHR11266">
    <property type="entry name" value="PEROXISOMAL MEMBRANE PROTEIN 2, PXMP2 MPV17"/>
    <property type="match status" value="1"/>
</dbReference>
<evidence type="ECO:0000256" key="4">
    <source>
        <dbReference type="ARBA" id="ARBA00022989"/>
    </source>
</evidence>
<dbReference type="Pfam" id="PF04117">
    <property type="entry name" value="Mpv17_PMP22"/>
    <property type="match status" value="1"/>
</dbReference>
<evidence type="ECO:0000256" key="6">
    <source>
        <dbReference type="RuleBase" id="RU363053"/>
    </source>
</evidence>
<comment type="similarity">
    <text evidence="2 6">Belongs to the peroxisomal membrane protein PXMP2/4 family.</text>
</comment>
<keyword evidence="5" id="KW-0472">Membrane</keyword>
<accession>A0A553IDT3</accession>
<evidence type="ECO:0000256" key="7">
    <source>
        <dbReference type="SAM" id="MobiDB-lite"/>
    </source>
</evidence>
<organism evidence="8 9">
    <name type="scientific">Xylaria flabelliformis</name>
    <dbReference type="NCBI Taxonomy" id="2512241"/>
    <lineage>
        <taxon>Eukaryota</taxon>
        <taxon>Fungi</taxon>
        <taxon>Dikarya</taxon>
        <taxon>Ascomycota</taxon>
        <taxon>Pezizomycotina</taxon>
        <taxon>Sordariomycetes</taxon>
        <taxon>Xylariomycetidae</taxon>
        <taxon>Xylariales</taxon>
        <taxon>Xylariaceae</taxon>
        <taxon>Xylaria</taxon>
    </lineage>
</organism>
<protein>
    <submittedName>
        <fullName evidence="8">Uncharacterized protein</fullName>
    </submittedName>
</protein>
<proteinExistence type="inferred from homology"/>
<feature type="compositionally biased region" description="Low complexity" evidence="7">
    <location>
        <begin position="30"/>
        <end position="40"/>
    </location>
</feature>
<evidence type="ECO:0000256" key="3">
    <source>
        <dbReference type="ARBA" id="ARBA00022692"/>
    </source>
</evidence>
<keyword evidence="4" id="KW-1133">Transmembrane helix</keyword>
<keyword evidence="9" id="KW-1185">Reference proteome</keyword>
<dbReference type="EMBL" id="VFLP01000003">
    <property type="protein sequence ID" value="TRX98365.1"/>
    <property type="molecule type" value="Genomic_DNA"/>
</dbReference>
<dbReference type="GO" id="GO:0005739">
    <property type="term" value="C:mitochondrion"/>
    <property type="evidence" value="ECO:0007669"/>
    <property type="project" value="TreeGrafter"/>
</dbReference>
<dbReference type="AlphaFoldDB" id="A0A553IDT3"/>
<evidence type="ECO:0000256" key="5">
    <source>
        <dbReference type="ARBA" id="ARBA00023136"/>
    </source>
</evidence>
<reference evidence="9" key="1">
    <citation type="submission" date="2019-06" db="EMBL/GenBank/DDBJ databases">
        <title>Draft genome sequence of the griseofulvin-producing fungus Xylaria cubensis strain G536.</title>
        <authorList>
            <person name="Mead M.E."/>
            <person name="Raja H.A."/>
            <person name="Steenwyk J.L."/>
            <person name="Knowles S.L."/>
            <person name="Oberlies N.H."/>
            <person name="Rokas A."/>
        </authorList>
    </citation>
    <scope>NUCLEOTIDE SEQUENCE [LARGE SCALE GENOMIC DNA]</scope>
    <source>
        <strain evidence="9">G536</strain>
    </source>
</reference>
<sequence length="345" mass="37792">MPSKLLLRAFPRDLPCNPRRPNIYRIVRRQQSSSAPSQSPKDLPKSAAQAEAEACTGPRIGEFAAEQARSAAINTIPAPNIIAPLPFWQRLGPLTRAGQAYARAQRSRPWVTQVASALVVYLCADFGAQRMNSGGHQSTPDDDKLAGEGKSAAEDDSAEEKGRKHDWARTARALFIGGSAAIPGYVWFSFLSRSFNYSSTFVSIGVKVVVNQLTFTPLFNCYFFGAQALLSGDTAAEAWRRVYNTVPVSWINSCKIWPAVTAFSFAFIPFEYRNIFGGVVAVGWQTYLSFLNGRAERLEALRQKEHVVSDATKPLKSLPVKEKSSVVTIMQVQELAAGKQVAALS</sequence>
<evidence type="ECO:0000256" key="2">
    <source>
        <dbReference type="ARBA" id="ARBA00006824"/>
    </source>
</evidence>